<dbReference type="GO" id="GO:0051213">
    <property type="term" value="F:dioxygenase activity"/>
    <property type="evidence" value="ECO:0007669"/>
    <property type="project" value="UniProtKB-KW"/>
</dbReference>
<proteinExistence type="predicted"/>
<keyword evidence="2" id="KW-1185">Reference proteome</keyword>
<keyword evidence="1" id="KW-0560">Oxidoreductase</keyword>
<evidence type="ECO:0000313" key="1">
    <source>
        <dbReference type="EMBL" id="CAA3031863.1"/>
    </source>
</evidence>
<dbReference type="EMBL" id="CACTIH010009492">
    <property type="protein sequence ID" value="CAA3031863.1"/>
    <property type="molecule type" value="Genomic_DNA"/>
</dbReference>
<dbReference type="OrthoDB" id="288590at2759"/>
<name>A0A8S0VGQ1_OLEEU</name>
<protein>
    <submittedName>
        <fullName evidence="1">Probable 2-oxoglutarate-dependent dioxygenase AOP1.2</fullName>
    </submittedName>
</protein>
<comment type="caution">
    <text evidence="1">The sequence shown here is derived from an EMBL/GenBank/DDBJ whole genome shotgun (WGS) entry which is preliminary data.</text>
</comment>
<gene>
    <name evidence="1" type="ORF">OLEA9_A016515</name>
</gene>
<sequence>MKNPTMAMWGKNPIIALYDYATTLEGAKSFTKLMWPNGNDSFCESSMSFARTVAELERIVITMLFESYNVEKYTDSHIESTTYLLRKRRGVDQCGVPPIVLRSHGWRCMQGMKQRPGAFSESQSDNEHEWKRN</sequence>
<dbReference type="Proteomes" id="UP000594638">
    <property type="component" value="Unassembled WGS sequence"/>
</dbReference>
<accession>A0A8S0VGQ1</accession>
<organism evidence="1 2">
    <name type="scientific">Olea europaea subsp. europaea</name>
    <dbReference type="NCBI Taxonomy" id="158383"/>
    <lineage>
        <taxon>Eukaryota</taxon>
        <taxon>Viridiplantae</taxon>
        <taxon>Streptophyta</taxon>
        <taxon>Embryophyta</taxon>
        <taxon>Tracheophyta</taxon>
        <taxon>Spermatophyta</taxon>
        <taxon>Magnoliopsida</taxon>
        <taxon>eudicotyledons</taxon>
        <taxon>Gunneridae</taxon>
        <taxon>Pentapetalae</taxon>
        <taxon>asterids</taxon>
        <taxon>lamiids</taxon>
        <taxon>Lamiales</taxon>
        <taxon>Oleaceae</taxon>
        <taxon>Oleeae</taxon>
        <taxon>Olea</taxon>
    </lineage>
</organism>
<keyword evidence="1" id="KW-0223">Dioxygenase</keyword>
<dbReference type="AlphaFoldDB" id="A0A8S0VGQ1"/>
<evidence type="ECO:0000313" key="2">
    <source>
        <dbReference type="Proteomes" id="UP000594638"/>
    </source>
</evidence>
<reference evidence="1 2" key="1">
    <citation type="submission" date="2019-12" db="EMBL/GenBank/DDBJ databases">
        <authorList>
            <person name="Alioto T."/>
            <person name="Alioto T."/>
            <person name="Gomez Garrido J."/>
        </authorList>
    </citation>
    <scope>NUCLEOTIDE SEQUENCE [LARGE SCALE GENOMIC DNA]</scope>
</reference>
<dbReference type="Gramene" id="OE9A016515T1">
    <property type="protein sequence ID" value="OE9A016515C1"/>
    <property type="gene ID" value="OE9A016515"/>
</dbReference>